<dbReference type="PRINTS" id="PR00507">
    <property type="entry name" value="N12N6MTFRASE"/>
</dbReference>
<dbReference type="Pfam" id="PF22240">
    <property type="entry name" value="ISP_coupler"/>
    <property type="match status" value="1"/>
</dbReference>
<dbReference type="PANTHER" id="PTHR47396">
    <property type="entry name" value="TYPE I RESTRICTION ENZYME ECOKI R PROTEIN"/>
    <property type="match status" value="1"/>
</dbReference>
<dbReference type="Gene3D" id="3.40.50.300">
    <property type="entry name" value="P-loop containing nucleotide triphosphate hydrolases"/>
    <property type="match status" value="2"/>
</dbReference>
<dbReference type="InterPro" id="IPR041635">
    <property type="entry name" value="Type_ISP_LLaBIII_C"/>
</dbReference>
<dbReference type="GO" id="GO:0005829">
    <property type="term" value="C:cytosol"/>
    <property type="evidence" value="ECO:0007669"/>
    <property type="project" value="TreeGrafter"/>
</dbReference>
<dbReference type="InterPro" id="IPR029063">
    <property type="entry name" value="SAM-dependent_MTases_sf"/>
</dbReference>
<dbReference type="GO" id="GO:0016787">
    <property type="term" value="F:hydrolase activity"/>
    <property type="evidence" value="ECO:0007669"/>
    <property type="project" value="InterPro"/>
</dbReference>
<comment type="caution">
    <text evidence="3">The sequence shown here is derived from an EMBL/GenBank/DDBJ whole genome shotgun (WGS) entry which is preliminary data.</text>
</comment>
<dbReference type="PROSITE" id="PS51192">
    <property type="entry name" value="HELICASE_ATP_BIND_1"/>
    <property type="match status" value="1"/>
</dbReference>
<feature type="compositionally biased region" description="Basic and acidic residues" evidence="1">
    <location>
        <begin position="1"/>
        <end position="12"/>
    </location>
</feature>
<dbReference type="InterPro" id="IPR006935">
    <property type="entry name" value="Helicase/UvrB_N"/>
</dbReference>
<dbReference type="InterPro" id="IPR053980">
    <property type="entry name" value="ISP_coupler"/>
</dbReference>
<evidence type="ECO:0000259" key="2">
    <source>
        <dbReference type="PROSITE" id="PS51192"/>
    </source>
</evidence>
<keyword evidence="3" id="KW-0547">Nucleotide-binding</keyword>
<dbReference type="Pfam" id="PF00271">
    <property type="entry name" value="Helicase_C"/>
    <property type="match status" value="1"/>
</dbReference>
<reference evidence="3" key="1">
    <citation type="submission" date="2022-01" db="EMBL/GenBank/DDBJ databases">
        <title>Collection of gut derived symbiotic bacterial strains cultured from healthy donors.</title>
        <authorList>
            <person name="Lin H."/>
            <person name="Kohout C."/>
            <person name="Waligurski E."/>
            <person name="Pamer E.G."/>
        </authorList>
    </citation>
    <scope>NUCLEOTIDE SEQUENCE</scope>
    <source>
        <strain evidence="3">DFI.7.46</strain>
    </source>
</reference>
<dbReference type="SMART" id="SM00490">
    <property type="entry name" value="HELICc"/>
    <property type="match status" value="1"/>
</dbReference>
<dbReference type="GO" id="GO:0003677">
    <property type="term" value="F:DNA binding"/>
    <property type="evidence" value="ECO:0007669"/>
    <property type="project" value="InterPro"/>
</dbReference>
<dbReference type="Pfam" id="PF04851">
    <property type="entry name" value="ResIII"/>
    <property type="match status" value="1"/>
</dbReference>
<dbReference type="Pfam" id="PF18135">
    <property type="entry name" value="Type_ISP_C"/>
    <property type="match status" value="1"/>
</dbReference>
<evidence type="ECO:0000313" key="3">
    <source>
        <dbReference type="EMBL" id="MCG4617646.1"/>
    </source>
</evidence>
<accession>A0AAJ1EXY3</accession>
<dbReference type="PROSITE" id="PS00092">
    <property type="entry name" value="N6_MTASE"/>
    <property type="match status" value="1"/>
</dbReference>
<evidence type="ECO:0000256" key="1">
    <source>
        <dbReference type="SAM" id="MobiDB-lite"/>
    </source>
</evidence>
<dbReference type="GO" id="GO:0005524">
    <property type="term" value="F:ATP binding"/>
    <property type="evidence" value="ECO:0007669"/>
    <property type="project" value="InterPro"/>
</dbReference>
<keyword evidence="3" id="KW-0378">Hydrolase</keyword>
<dbReference type="GO" id="GO:0032259">
    <property type="term" value="P:methylation"/>
    <property type="evidence" value="ECO:0007669"/>
    <property type="project" value="InterPro"/>
</dbReference>
<feature type="region of interest" description="Disordered" evidence="1">
    <location>
        <begin position="1"/>
        <end position="23"/>
    </location>
</feature>
<sequence>MNTDIFSEHAAPKGEGISASDSLNAVDTQQEAARSVAAFDALLTEYREIADSERNKGNLFEQLIRSYLLNDSQMGPQFGAVYLWRDWPGGGLAGKPDTGIDLVAIETEDMPADGSEPTADTPAVAIQCKFYRQGHTIQKGNLDSFLSDSGKEPFKRRIFVETTGVPWSDNAETAIEGQSKPVTRIGLTDLRNSNIDWATYSFNAPDDAPQHRQPKILRDHQVNAINDVFEGFKSHDRGTLVMACGTGKTFTSLKIAEQLTDDLDGNARIMFMVPSLSLMSQTLSEWASEVQVPFSAWSVCSDTKVNRKRRKHEDLVDIATVDLKTPPTTDAKKLADSLLKHQDDEGLQVVFCTYQSIDIVHQAQELAGKQWRDFDLIICDEAHRTTGVTLSGEDESAFTRVHDNTYLRAEKRLYMTATPRIFQPRVKNVAKENDAILASMDDESLYGKVFHRLGFGQAVSLGLLTDYKVVVLAIPEDQITQFFQQDLPEGELTIPEAAKLVGCWNALSKRKNDLFDVQYGEDKSPMRRAVAFAKDIKTSKQVTAEFPELVRTHLQDLNNTDESDNLEVQCKHVDGSMNAIERGEALDWLKSETSDDHPVCRILTNARCLSEGVDVPTLDAVLFLNPRRSQVDVIQAVGRFMRKAEGKEFGYIILPVAVPVGTEPEKAMDDNKRFAVVWQVLQAIRAHDERFDSTINAIEYNENPPENIMVEVVNLAQSKERGSGSTTYIEGTEVGTGDGIPADNAVSGVQAMLNIPSSEWKDAVYSKIVKKVGNRLYWDDWSQDIADIASRYINLIDHLLEDPLNQDYFAKFVESLQTTLNPAIDNAEAVEMLAQHLITKPLFDAMFPNQDFTAQNPVSQAMQAILDRLATNQVFENEREPLAKFYATMAEKITSIDNLAGKQEIMRTLYDRFFSKAFPAIKDRLGIVFTPVPVVDYILKSAEYAMQRHFGKSLGDSGVSIIDPFLGTGTFVSRLLQSEIISPEQLEHKYLHEIFANEIVLLSYYIASINIEQVYHQIRADRGQDQGYLEFPGITLTDTFQLREGEGQLAGIGDFQANLERVKRQREAPIRVVVMNPPYSAGQKSANDNNQNLKYPQLDARIENTYVARSSATNKNSLYDSYFRALRWASDRVGEEGIIAFVSNSSFIDGNTADGVRLSWAEEFSDIYIYNLRGNARTQGERRRQEAGNVFGEGSRTGVAITLLVKKKDALSRPCRIHYAEVGDYLARQEKLDLLTREASIADTDFELISPNAHGDWINQRDERYLEFQEIGDKRTKGKVNTPAVFQQYSGGLKTNRDAWCYNFSRQAVESNMQRMIDNYNQEVSCGHTSKNTINDKTKIAWNRQLLKDLDKQAQHKFVSNALNLSMYRPFCKQSVYFKQTMNDMIYQLPQIFPTPKQPNLGISIDSDAIKEGTGFLVAHIPDLHLVGTSQVFPLYTWEKTEKTGNDNSLFASTGNWEDLDTPEEFSGSFDFNKPISSQVPAKINGYCRRDNITDATLSAYRHHYREEVISKEDIFFYIYALLHHPQFRERYEADLKKMLPRIPKVQDFWSYANIGRELAELHVNYEEVAPYPGVTAKTSLIAPDDDWQKYHLKQLVWGKKPGKRSKDYTTLVYNEYLTFTGIPEQANEYKIGGRSPLEWMVDRYRIKTDTKSGIVNDPNDYCREINDPAYIAKLIPALVTVSMRTLELTRALPEFIIDEEQ</sequence>
<gene>
    <name evidence="3" type="ORF">L0M99_03940</name>
</gene>
<protein>
    <submittedName>
        <fullName evidence="3">DEAD/DEAH box helicase family protein</fullName>
    </submittedName>
</protein>
<dbReference type="CDD" id="cd22333">
    <property type="entry name" value="LlaBIII_nuclease-like"/>
    <property type="match status" value="1"/>
</dbReference>
<dbReference type="InterPro" id="IPR027417">
    <property type="entry name" value="P-loop_NTPase"/>
</dbReference>
<dbReference type="PANTHER" id="PTHR47396:SF1">
    <property type="entry name" value="ATP-DEPENDENT HELICASE IRC3-RELATED"/>
    <property type="match status" value="1"/>
</dbReference>
<dbReference type="InterPro" id="IPR002052">
    <property type="entry name" value="DNA_methylase_N6_adenine_CS"/>
</dbReference>
<dbReference type="SUPFAM" id="SSF53335">
    <property type="entry name" value="S-adenosyl-L-methionine-dependent methyltransferases"/>
    <property type="match status" value="1"/>
</dbReference>
<dbReference type="EMBL" id="JAKNHJ010000006">
    <property type="protein sequence ID" value="MCG4617646.1"/>
    <property type="molecule type" value="Genomic_DNA"/>
</dbReference>
<organism evidence="3 4">
    <name type="scientific">Varibaculum cambriense</name>
    <dbReference type="NCBI Taxonomy" id="184870"/>
    <lineage>
        <taxon>Bacteria</taxon>
        <taxon>Bacillati</taxon>
        <taxon>Actinomycetota</taxon>
        <taxon>Actinomycetes</taxon>
        <taxon>Actinomycetales</taxon>
        <taxon>Actinomycetaceae</taxon>
        <taxon>Varibaculum</taxon>
    </lineage>
</organism>
<dbReference type="InterPro" id="IPR014001">
    <property type="entry name" value="Helicase_ATP-bd"/>
</dbReference>
<dbReference type="Proteomes" id="UP001200537">
    <property type="component" value="Unassembled WGS sequence"/>
</dbReference>
<dbReference type="InterPro" id="IPR039442">
    <property type="entry name" value="Mrr-like_dom"/>
</dbReference>
<dbReference type="SMART" id="SM00487">
    <property type="entry name" value="DEXDc"/>
    <property type="match status" value="1"/>
</dbReference>
<dbReference type="GO" id="GO:0004386">
    <property type="term" value="F:helicase activity"/>
    <property type="evidence" value="ECO:0007669"/>
    <property type="project" value="UniProtKB-KW"/>
</dbReference>
<dbReference type="InterPro" id="IPR001650">
    <property type="entry name" value="Helicase_C-like"/>
</dbReference>
<dbReference type="Pfam" id="PF13156">
    <property type="entry name" value="Mrr_cat_2"/>
    <property type="match status" value="1"/>
</dbReference>
<evidence type="ECO:0000313" key="4">
    <source>
        <dbReference type="Proteomes" id="UP001200537"/>
    </source>
</evidence>
<keyword evidence="3" id="KW-0067">ATP-binding</keyword>
<keyword evidence="3" id="KW-0347">Helicase</keyword>
<dbReference type="RefSeq" id="WP_238127821.1">
    <property type="nucleotide sequence ID" value="NZ_JAGZVZ010000010.1"/>
</dbReference>
<dbReference type="SUPFAM" id="SSF52540">
    <property type="entry name" value="P-loop containing nucleoside triphosphate hydrolases"/>
    <property type="match status" value="1"/>
</dbReference>
<dbReference type="Gene3D" id="3.40.50.150">
    <property type="entry name" value="Vaccinia Virus protein VP39"/>
    <property type="match status" value="1"/>
</dbReference>
<dbReference type="GO" id="GO:0008168">
    <property type="term" value="F:methyltransferase activity"/>
    <property type="evidence" value="ECO:0007669"/>
    <property type="project" value="InterPro"/>
</dbReference>
<proteinExistence type="predicted"/>
<dbReference type="InterPro" id="IPR050742">
    <property type="entry name" value="Helicase_Restrict-Modif_Enz"/>
</dbReference>
<feature type="domain" description="Helicase ATP-binding" evidence="2">
    <location>
        <begin position="229"/>
        <end position="437"/>
    </location>
</feature>
<name>A0AAJ1EXY3_9ACTO</name>